<comment type="caution">
    <text evidence="4">The sequence shown here is derived from an EMBL/GenBank/DDBJ whole genome shotgun (WGS) entry which is preliminary data.</text>
</comment>
<organism evidence="4 5">
    <name type="scientific">Morella rubra</name>
    <name type="common">Chinese bayberry</name>
    <dbReference type="NCBI Taxonomy" id="262757"/>
    <lineage>
        <taxon>Eukaryota</taxon>
        <taxon>Viridiplantae</taxon>
        <taxon>Streptophyta</taxon>
        <taxon>Embryophyta</taxon>
        <taxon>Tracheophyta</taxon>
        <taxon>Spermatophyta</taxon>
        <taxon>Magnoliopsida</taxon>
        <taxon>eudicotyledons</taxon>
        <taxon>Gunneridae</taxon>
        <taxon>Pentapetalae</taxon>
        <taxon>rosids</taxon>
        <taxon>fabids</taxon>
        <taxon>Fagales</taxon>
        <taxon>Myricaceae</taxon>
        <taxon>Morella</taxon>
    </lineage>
</organism>
<protein>
    <submittedName>
        <fullName evidence="4">Ycf20-like protein</fullName>
    </submittedName>
</protein>
<dbReference type="EMBL" id="RXIC02000021">
    <property type="protein sequence ID" value="KAB1218982.1"/>
    <property type="molecule type" value="Genomic_DNA"/>
</dbReference>
<dbReference type="Pfam" id="PF04483">
    <property type="entry name" value="DUF565"/>
    <property type="match status" value="1"/>
</dbReference>
<reference evidence="4" key="3">
    <citation type="submission" date="2019-09" db="EMBL/GenBank/DDBJ databases">
        <authorList>
            <person name="Gao Z."/>
        </authorList>
    </citation>
    <scope>NUCLEOTIDE SEQUENCE</scope>
    <source>
        <tissue evidence="4">Leaves</tissue>
    </source>
</reference>
<keyword evidence="2" id="KW-0472">Membrane</keyword>
<comment type="similarity">
    <text evidence="1">Belongs to the ycf20 family.</text>
</comment>
<dbReference type="AlphaFoldDB" id="A0A6A1W4F5"/>
<reference evidence="4" key="1">
    <citation type="submission" date="2018-07" db="EMBL/GenBank/DDBJ databases">
        <authorList>
            <person name="Gao Z.-S."/>
            <person name="Jia H.-M."/>
            <person name="Jia H.-J."/>
            <person name="Cai Q.-L."/>
            <person name="Wang Y."/>
            <person name="Zhao H.-B."/>
        </authorList>
    </citation>
    <scope>NUCLEOTIDE SEQUENCE</scope>
    <source>
        <tissue evidence="4">Leaves</tissue>
    </source>
</reference>
<keyword evidence="5" id="KW-1185">Reference proteome</keyword>
<sequence length="193" mass="21126">MAVTALLPTPRGNAVFPSAKQGAGLRVAIVCFVSRFHQTTASDQKLHSSCTFYHVCQPLFVNNFKRINWSTRSNVDSRGFDPSPANSPSGETRLIRVIRAIQAKVGAQIQEIRKNLPMKILFFLVGFYCATAFATVIGQTGDWDILSAALAVVVVEGIGALMYRASLPLVNKIRSLITMFNYWKAGLSLGDCL</sequence>
<dbReference type="InterPro" id="IPR007572">
    <property type="entry name" value="Uncharacterised_Ycf20"/>
</dbReference>
<evidence type="ECO:0000313" key="5">
    <source>
        <dbReference type="Proteomes" id="UP000516437"/>
    </source>
</evidence>
<feature type="transmembrane region" description="Helical" evidence="2">
    <location>
        <begin position="120"/>
        <end position="139"/>
    </location>
</feature>
<evidence type="ECO:0000256" key="2">
    <source>
        <dbReference type="SAM" id="Phobius"/>
    </source>
</evidence>
<dbReference type="Proteomes" id="UP000516437">
    <property type="component" value="Chromosome 3"/>
</dbReference>
<dbReference type="PANTHER" id="PTHR33787">
    <property type="match status" value="1"/>
</dbReference>
<evidence type="ECO:0000313" key="4">
    <source>
        <dbReference type="EMBL" id="KAB1218987.1"/>
    </source>
</evidence>
<keyword evidence="2" id="KW-1133">Transmembrane helix</keyword>
<evidence type="ECO:0000313" key="3">
    <source>
        <dbReference type="EMBL" id="KAB1218982.1"/>
    </source>
</evidence>
<feature type="transmembrane region" description="Helical" evidence="2">
    <location>
        <begin position="145"/>
        <end position="165"/>
    </location>
</feature>
<dbReference type="PANTHER" id="PTHR33787:SF3">
    <property type="entry name" value="YCF20-LIKE PROTEIN"/>
    <property type="match status" value="1"/>
</dbReference>
<dbReference type="EMBL" id="RXIC02000021">
    <property type="protein sequence ID" value="KAB1218987.1"/>
    <property type="molecule type" value="Genomic_DNA"/>
</dbReference>
<proteinExistence type="inferred from homology"/>
<reference evidence="4 5" key="2">
    <citation type="journal article" date="2019" name="Plant Biotechnol. J.">
        <title>The red bayberry genome and genetic basis of sex determination.</title>
        <authorList>
            <person name="Jia H.M."/>
            <person name="Jia H.J."/>
            <person name="Cai Q.L."/>
            <person name="Wang Y."/>
            <person name="Zhao H.B."/>
            <person name="Yang W.F."/>
            <person name="Wang G.Y."/>
            <person name="Li Y.H."/>
            <person name="Zhan D.L."/>
            <person name="Shen Y.T."/>
            <person name="Niu Q.F."/>
            <person name="Chang L."/>
            <person name="Qiu J."/>
            <person name="Zhao L."/>
            <person name="Xie H.B."/>
            <person name="Fu W.Y."/>
            <person name="Jin J."/>
            <person name="Li X.W."/>
            <person name="Jiao Y."/>
            <person name="Zhou C.C."/>
            <person name="Tu T."/>
            <person name="Chai C.Y."/>
            <person name="Gao J.L."/>
            <person name="Fan L.J."/>
            <person name="van de Weg E."/>
            <person name="Wang J.Y."/>
            <person name="Gao Z.S."/>
        </authorList>
    </citation>
    <scope>NUCLEOTIDE SEQUENCE [LARGE SCALE GENOMIC DNA]</scope>
    <source>
        <tissue evidence="4">Leaves</tissue>
    </source>
</reference>
<keyword evidence="2" id="KW-0812">Transmembrane</keyword>
<name>A0A6A1W4F5_9ROSI</name>
<accession>A0A6A1W4F5</accession>
<evidence type="ECO:0000256" key="1">
    <source>
        <dbReference type="ARBA" id="ARBA00009846"/>
    </source>
</evidence>
<gene>
    <name evidence="4" type="ORF">CJ030_MR3G015097</name>
    <name evidence="3" type="ORF">CJ030_MR3G015102</name>
</gene>
<dbReference type="OrthoDB" id="776537at2759"/>